<keyword evidence="2" id="KW-1185">Reference proteome</keyword>
<dbReference type="EMBL" id="JAMYWD010000004">
    <property type="protein sequence ID" value="KAJ4972497.1"/>
    <property type="molecule type" value="Genomic_DNA"/>
</dbReference>
<evidence type="ECO:0000313" key="2">
    <source>
        <dbReference type="Proteomes" id="UP001141806"/>
    </source>
</evidence>
<dbReference type="Proteomes" id="UP001141806">
    <property type="component" value="Unassembled WGS sequence"/>
</dbReference>
<name>A0A9Q0KL18_9MAGN</name>
<accession>A0A9Q0KL18</accession>
<gene>
    <name evidence="1" type="ORF">NE237_005671</name>
</gene>
<dbReference type="AlphaFoldDB" id="A0A9Q0KL18"/>
<proteinExistence type="predicted"/>
<protein>
    <submittedName>
        <fullName evidence="1">Uncharacterized protein</fullName>
    </submittedName>
</protein>
<sequence length="188" mass="20692">MDSLHTIRITQQQTFPKIFRILDAMDAKIDRALGFTANPSLSSFCALKPLVIPDPKATDDLSATSDSATETSTGSVPKQASDIVYLPQEQLKSISDFPAIVYDPPPPQEWASRLAFEGEALAVRKAMLLALEEGYDLLTVKFNSASSIVRDILYLTAKSGFIPVRKGLEVSMFLRNVEAQTAANRWKI</sequence>
<organism evidence="1 2">
    <name type="scientific">Protea cynaroides</name>
    <dbReference type="NCBI Taxonomy" id="273540"/>
    <lineage>
        <taxon>Eukaryota</taxon>
        <taxon>Viridiplantae</taxon>
        <taxon>Streptophyta</taxon>
        <taxon>Embryophyta</taxon>
        <taxon>Tracheophyta</taxon>
        <taxon>Spermatophyta</taxon>
        <taxon>Magnoliopsida</taxon>
        <taxon>Proteales</taxon>
        <taxon>Proteaceae</taxon>
        <taxon>Protea</taxon>
    </lineage>
</organism>
<comment type="caution">
    <text evidence="1">The sequence shown here is derived from an EMBL/GenBank/DDBJ whole genome shotgun (WGS) entry which is preliminary data.</text>
</comment>
<evidence type="ECO:0000313" key="1">
    <source>
        <dbReference type="EMBL" id="KAJ4972497.1"/>
    </source>
</evidence>
<reference evidence="1" key="1">
    <citation type="journal article" date="2023" name="Plant J.">
        <title>The genome of the king protea, Protea cynaroides.</title>
        <authorList>
            <person name="Chang J."/>
            <person name="Duong T.A."/>
            <person name="Schoeman C."/>
            <person name="Ma X."/>
            <person name="Roodt D."/>
            <person name="Barker N."/>
            <person name="Li Z."/>
            <person name="Van de Peer Y."/>
            <person name="Mizrachi E."/>
        </authorList>
    </citation>
    <scope>NUCLEOTIDE SEQUENCE</scope>
    <source>
        <tissue evidence="1">Young leaves</tissue>
    </source>
</reference>